<evidence type="ECO:0000256" key="5">
    <source>
        <dbReference type="ARBA" id="ARBA00022989"/>
    </source>
</evidence>
<keyword evidence="5 7" id="KW-1133">Transmembrane helix</keyword>
<dbReference type="EMBL" id="JAHOPB010000001">
    <property type="protein sequence ID" value="MBU8873518.1"/>
    <property type="molecule type" value="Genomic_DNA"/>
</dbReference>
<evidence type="ECO:0000256" key="7">
    <source>
        <dbReference type="RuleBase" id="RU363032"/>
    </source>
</evidence>
<evidence type="ECO:0000259" key="8">
    <source>
        <dbReference type="PROSITE" id="PS50928"/>
    </source>
</evidence>
<feature type="transmembrane region" description="Helical" evidence="7">
    <location>
        <begin position="259"/>
        <end position="285"/>
    </location>
</feature>
<keyword evidence="10" id="KW-1185">Reference proteome</keyword>
<dbReference type="PANTHER" id="PTHR43163:SF9">
    <property type="entry name" value="ABC TRANSPORTER PERMEASE PROTEIN"/>
    <property type="match status" value="1"/>
</dbReference>
<comment type="caution">
    <text evidence="9">The sequence shown here is derived from an EMBL/GenBank/DDBJ whole genome shotgun (WGS) entry which is preliminary data.</text>
</comment>
<dbReference type="PANTHER" id="PTHR43163">
    <property type="entry name" value="DIPEPTIDE TRANSPORT SYSTEM PERMEASE PROTEIN DPPB-RELATED"/>
    <property type="match status" value="1"/>
</dbReference>
<feature type="transmembrane region" description="Helical" evidence="7">
    <location>
        <begin position="153"/>
        <end position="181"/>
    </location>
</feature>
<accession>A0ABS6IFZ2</accession>
<feature type="transmembrane region" description="Helical" evidence="7">
    <location>
        <begin position="201"/>
        <end position="219"/>
    </location>
</feature>
<keyword evidence="6 7" id="KW-0472">Membrane</keyword>
<evidence type="ECO:0000313" key="9">
    <source>
        <dbReference type="EMBL" id="MBU8873518.1"/>
    </source>
</evidence>
<dbReference type="PROSITE" id="PS50928">
    <property type="entry name" value="ABC_TM1"/>
    <property type="match status" value="1"/>
</dbReference>
<evidence type="ECO:0000313" key="10">
    <source>
        <dbReference type="Proteomes" id="UP000727907"/>
    </source>
</evidence>
<protein>
    <submittedName>
        <fullName evidence="9">ABC transporter permease</fullName>
    </submittedName>
</protein>
<feature type="domain" description="ABC transmembrane type-1" evidence="8">
    <location>
        <begin position="117"/>
        <end position="328"/>
    </location>
</feature>
<dbReference type="RefSeq" id="WP_216957754.1">
    <property type="nucleotide sequence ID" value="NZ_JAHOPB010000001.1"/>
</dbReference>
<feature type="transmembrane region" description="Helical" evidence="7">
    <location>
        <begin position="113"/>
        <end position="141"/>
    </location>
</feature>
<feature type="transmembrane region" description="Helical" evidence="7">
    <location>
        <begin position="32"/>
        <end position="50"/>
    </location>
</feature>
<evidence type="ECO:0000256" key="2">
    <source>
        <dbReference type="ARBA" id="ARBA00022448"/>
    </source>
</evidence>
<proteinExistence type="inferred from homology"/>
<evidence type="ECO:0000256" key="6">
    <source>
        <dbReference type="ARBA" id="ARBA00023136"/>
    </source>
</evidence>
<dbReference type="Pfam" id="PF19300">
    <property type="entry name" value="BPD_transp_1_N"/>
    <property type="match status" value="1"/>
</dbReference>
<evidence type="ECO:0000256" key="1">
    <source>
        <dbReference type="ARBA" id="ARBA00004651"/>
    </source>
</evidence>
<dbReference type="Pfam" id="PF00528">
    <property type="entry name" value="BPD_transp_1"/>
    <property type="match status" value="1"/>
</dbReference>
<feature type="transmembrane region" description="Helical" evidence="7">
    <location>
        <begin position="305"/>
        <end position="331"/>
    </location>
</feature>
<keyword evidence="3" id="KW-1003">Cell membrane</keyword>
<gene>
    <name evidence="9" type="ORF">KQ910_07065</name>
</gene>
<dbReference type="CDD" id="cd06261">
    <property type="entry name" value="TM_PBP2"/>
    <property type="match status" value="1"/>
</dbReference>
<evidence type="ECO:0000256" key="4">
    <source>
        <dbReference type="ARBA" id="ARBA00022692"/>
    </source>
</evidence>
<comment type="subcellular location">
    <subcellularLocation>
        <location evidence="1 7">Cell membrane</location>
        <topology evidence="1 7">Multi-pass membrane protein</topology>
    </subcellularLocation>
</comment>
<name>A0ABS6IFZ2_9HYPH</name>
<dbReference type="Proteomes" id="UP000727907">
    <property type="component" value="Unassembled WGS sequence"/>
</dbReference>
<dbReference type="InterPro" id="IPR045621">
    <property type="entry name" value="BPD_transp_1_N"/>
</dbReference>
<dbReference type="InterPro" id="IPR000515">
    <property type="entry name" value="MetI-like"/>
</dbReference>
<keyword evidence="2 7" id="KW-0813">Transport</keyword>
<organism evidence="9 10">
    <name type="scientific">Reyranella humidisoli</name>
    <dbReference type="NCBI Taxonomy" id="2849149"/>
    <lineage>
        <taxon>Bacteria</taxon>
        <taxon>Pseudomonadati</taxon>
        <taxon>Pseudomonadota</taxon>
        <taxon>Alphaproteobacteria</taxon>
        <taxon>Hyphomicrobiales</taxon>
        <taxon>Reyranellaceae</taxon>
        <taxon>Reyranella</taxon>
    </lineage>
</organism>
<reference evidence="9 10" key="1">
    <citation type="submission" date="2021-06" db="EMBL/GenBank/DDBJ databases">
        <authorList>
            <person name="Lee D.H."/>
        </authorList>
    </citation>
    <scope>NUCLEOTIDE SEQUENCE [LARGE SCALE GENOMIC DNA]</scope>
    <source>
        <strain evidence="9 10">MMS21-HV4-11</strain>
    </source>
</reference>
<sequence>MAGELVSPTPTLRGSARRAAAFKLLRRRLIQAVPLMLGVVIINFCLIQMAPGSFLELMTAENQVSDPATVALLRKTYGLEDPVWMQLLKYIWALLHFDFGFSYRQNMPVIQAIWIHLPATILLMVSSIALAVSVGVAAGVVASMKVRTFWDSLVSIGAMFFYAAPSFWLGIMLIVLFSVKLGWLPVGGMMKIGGTGGVLDIVHHLILPTLALGLFYAAIYTRVMRSSMLEVAQADFVRTARAKGLSRNKVTIHHVLRNALLPVVTILGVQMGTVLAGSVVIESVFSWPGVGSLLFDSVSSRNYPVVLGIMVLGSLVVIAANIAVDLIYMWLDPRIEIR</sequence>
<keyword evidence="4 7" id="KW-0812">Transmembrane</keyword>
<comment type="similarity">
    <text evidence="7">Belongs to the binding-protein-dependent transport system permease family.</text>
</comment>
<evidence type="ECO:0000256" key="3">
    <source>
        <dbReference type="ARBA" id="ARBA00022475"/>
    </source>
</evidence>